<dbReference type="PRINTS" id="PR00038">
    <property type="entry name" value="HTHLUXR"/>
</dbReference>
<evidence type="ECO:0000313" key="2">
    <source>
        <dbReference type="EMBL" id="OXM53232.1"/>
    </source>
</evidence>
<dbReference type="AlphaFoldDB" id="A0A229S2R2"/>
<comment type="caution">
    <text evidence="2">The sequence shown here is derived from an EMBL/GenBank/DDBJ whole genome shotgun (WGS) entry which is preliminary data.</text>
</comment>
<dbReference type="RefSeq" id="WP_093935868.1">
    <property type="nucleotide sequence ID" value="NZ_NMQT01000077.1"/>
</dbReference>
<dbReference type="PROSITE" id="PS50043">
    <property type="entry name" value="HTH_LUXR_2"/>
    <property type="match status" value="1"/>
</dbReference>
<dbReference type="GO" id="GO:0006355">
    <property type="term" value="P:regulation of DNA-templated transcription"/>
    <property type="evidence" value="ECO:0007669"/>
    <property type="project" value="InterPro"/>
</dbReference>
<name>A0A229S2R2_9PSEU</name>
<dbReference type="InterPro" id="IPR016032">
    <property type="entry name" value="Sig_transdc_resp-reg_C-effctor"/>
</dbReference>
<dbReference type="Pfam" id="PF13191">
    <property type="entry name" value="AAA_16"/>
    <property type="match status" value="1"/>
</dbReference>
<dbReference type="SMART" id="SM00421">
    <property type="entry name" value="HTH_LUXR"/>
    <property type="match status" value="1"/>
</dbReference>
<dbReference type="Proteomes" id="UP000215223">
    <property type="component" value="Unassembled WGS sequence"/>
</dbReference>
<dbReference type="SUPFAM" id="SSF46894">
    <property type="entry name" value="C-terminal effector domain of the bipartite response regulators"/>
    <property type="match status" value="1"/>
</dbReference>
<gene>
    <name evidence="2" type="ORF">CFP71_22190</name>
</gene>
<reference evidence="2 3" key="1">
    <citation type="submission" date="2017-07" db="EMBL/GenBank/DDBJ databases">
        <title>Amycolatopsis thailandensis Genome sequencing and assembly.</title>
        <authorList>
            <person name="Kaur N."/>
            <person name="Mayilraj S."/>
        </authorList>
    </citation>
    <scope>NUCLEOTIDE SEQUENCE [LARGE SCALE GENOMIC DNA]</scope>
    <source>
        <strain evidence="2 3">JCM 16380</strain>
    </source>
</reference>
<dbReference type="SUPFAM" id="SSF52540">
    <property type="entry name" value="P-loop containing nucleoside triphosphate hydrolases"/>
    <property type="match status" value="1"/>
</dbReference>
<dbReference type="CDD" id="cd06170">
    <property type="entry name" value="LuxR_C_like"/>
    <property type="match status" value="1"/>
</dbReference>
<dbReference type="Pfam" id="PF00196">
    <property type="entry name" value="GerE"/>
    <property type="match status" value="1"/>
</dbReference>
<evidence type="ECO:0000313" key="3">
    <source>
        <dbReference type="Proteomes" id="UP000215223"/>
    </source>
</evidence>
<feature type="domain" description="HTH luxR-type" evidence="1">
    <location>
        <begin position="790"/>
        <end position="855"/>
    </location>
</feature>
<organism evidence="2 3">
    <name type="scientific">Amycolatopsis thailandensis</name>
    <dbReference type="NCBI Taxonomy" id="589330"/>
    <lineage>
        <taxon>Bacteria</taxon>
        <taxon>Bacillati</taxon>
        <taxon>Actinomycetota</taxon>
        <taxon>Actinomycetes</taxon>
        <taxon>Pseudonocardiales</taxon>
        <taxon>Pseudonocardiaceae</taxon>
        <taxon>Amycolatopsis</taxon>
    </lineage>
</organism>
<dbReference type="Gene3D" id="1.10.10.10">
    <property type="entry name" value="Winged helix-like DNA-binding domain superfamily/Winged helix DNA-binding domain"/>
    <property type="match status" value="1"/>
</dbReference>
<sequence length="861" mass="91633">MARQGNGFVGRRAELTALAGAAAVAAGPAPLSVLSGERDAGKSATLTQLGRRLREGGVTTLCVSCDSPLPAWDRYGITLLVAAIRGAFESFAGRPRLSEAVDAVVRQCQEEAYASAWDRYRLLNAVGGLFARLGGTRRVVVLLDDADLLAEPEPVLTALQRFGRPVVAACTPGGPVAGRLRTLADTVVELGALTEEESERLLRKAIGSPVDIALRDAVRSALGPLWGNPGTLLSTVADLRRRGRLVPVCGAVCLREPGRDVCLAPDHHLLETVSEFGADGRDLVLLAAGRGGLDIDGLPVLAMATGGSPTGFTRRADALVRAGVLHTRAPGRLTCLCPALAASVVEQTGADRVTWLHRMIARQLLDARSRYSRPISILAEHVVAAGRALAPRPELVGLLRDDEVRLQPFDRSKLIAHRYASWWHTEPGGERDRAWTELVRLLARSGAPIELAGLLLEQDGGSGGTQVAAAAMVSLCAGTAVSTEPPVAQGPVVNRWLSGAPVRFEDVLAGFAVLGAPVAEVAVADARVEAACASGDLVPALDLVLGPDHRLPAHGPLAAYHRVYGGYLDGDWDEALSAAREVELDPASPEPLRTRTRLLAAEICGWRGDERGAAAWLDKAKAAEVSPLAWWAAKGPRVVSGTASEALDEGWALYRAGAGLPDEAGILRSLTRLLLISAEYREAHWIRRLRSEADAQHQRFGSRWSAEVTALAHGLAEDARVGSAAVVELVRARGDRFGLATVCLAVGRIADEPLELLTEAYEIAQDLGATKLAAAVRQAMADRDLTVPVVRAKSLELSEIELRIIGFVRQGRTNRQIAGSLQMSEKTVEKYLTRLYSKVGCRNRYGLATSDLDGWTEQVGA</sequence>
<proteinExistence type="predicted"/>
<dbReference type="InterPro" id="IPR041664">
    <property type="entry name" value="AAA_16"/>
</dbReference>
<protein>
    <recommendedName>
        <fullName evidence="1">HTH luxR-type domain-containing protein</fullName>
    </recommendedName>
</protein>
<dbReference type="InterPro" id="IPR036388">
    <property type="entry name" value="WH-like_DNA-bd_sf"/>
</dbReference>
<dbReference type="EMBL" id="NMQT01000077">
    <property type="protein sequence ID" value="OXM53232.1"/>
    <property type="molecule type" value="Genomic_DNA"/>
</dbReference>
<keyword evidence="3" id="KW-1185">Reference proteome</keyword>
<dbReference type="GO" id="GO:0003677">
    <property type="term" value="F:DNA binding"/>
    <property type="evidence" value="ECO:0007669"/>
    <property type="project" value="InterPro"/>
</dbReference>
<evidence type="ECO:0000259" key="1">
    <source>
        <dbReference type="PROSITE" id="PS50043"/>
    </source>
</evidence>
<dbReference type="InterPro" id="IPR027417">
    <property type="entry name" value="P-loop_NTPase"/>
</dbReference>
<accession>A0A229S2R2</accession>
<dbReference type="InterPro" id="IPR000792">
    <property type="entry name" value="Tscrpt_reg_LuxR_C"/>
</dbReference>
<dbReference type="OrthoDB" id="5164849at2"/>
<dbReference type="PROSITE" id="PS00622">
    <property type="entry name" value="HTH_LUXR_1"/>
    <property type="match status" value="1"/>
</dbReference>